<dbReference type="UniPathway" id="UPA00031">
    <property type="reaction ID" value="UER00013"/>
</dbReference>
<dbReference type="PANTHER" id="PTHR21039">
    <property type="entry name" value="HISTIDINOL PHOSPHATASE-RELATED"/>
    <property type="match status" value="1"/>
</dbReference>
<evidence type="ECO:0000256" key="5">
    <source>
        <dbReference type="ARBA" id="ARBA00022801"/>
    </source>
</evidence>
<proteinExistence type="inferred from homology"/>
<comment type="similarity">
    <text evidence="2 8">Belongs to the PHP hydrolase family. HisK subfamily.</text>
</comment>
<comment type="catalytic activity">
    <reaction evidence="7 8">
        <text>L-histidinol phosphate + H2O = L-histidinol + phosphate</text>
        <dbReference type="Rhea" id="RHEA:14465"/>
        <dbReference type="ChEBI" id="CHEBI:15377"/>
        <dbReference type="ChEBI" id="CHEBI:43474"/>
        <dbReference type="ChEBI" id="CHEBI:57699"/>
        <dbReference type="ChEBI" id="CHEBI:57980"/>
        <dbReference type="EC" id="3.1.3.15"/>
    </reaction>
</comment>
<dbReference type="GeneID" id="23115732"/>
<dbReference type="GO" id="GO:0005737">
    <property type="term" value="C:cytoplasm"/>
    <property type="evidence" value="ECO:0007669"/>
    <property type="project" value="TreeGrafter"/>
</dbReference>
<dbReference type="RefSeq" id="WP_002577369.1">
    <property type="nucleotide sequence ID" value="NZ_BAABZS010000001.1"/>
</dbReference>
<evidence type="ECO:0000259" key="9">
    <source>
        <dbReference type="Pfam" id="PF02811"/>
    </source>
</evidence>
<evidence type="ECO:0000256" key="8">
    <source>
        <dbReference type="RuleBase" id="RU366003"/>
    </source>
</evidence>
<dbReference type="InterPro" id="IPR016195">
    <property type="entry name" value="Pol/histidinol_Pase-like"/>
</dbReference>
<name>A0A6N2VDT2_9FIRM</name>
<dbReference type="Gene3D" id="3.20.20.140">
    <property type="entry name" value="Metal-dependent hydrolases"/>
    <property type="match status" value="1"/>
</dbReference>
<protein>
    <recommendedName>
        <fullName evidence="3 8">Histidinol-phosphatase</fullName>
        <shortName evidence="8">HolPase</shortName>
        <ecNumber evidence="3 8">3.1.3.15</ecNumber>
    </recommendedName>
</protein>
<keyword evidence="4 8" id="KW-0028">Amino-acid biosynthesis</keyword>
<feature type="domain" description="PHP" evidence="9">
    <location>
        <begin position="5"/>
        <end position="196"/>
    </location>
</feature>
<evidence type="ECO:0000256" key="7">
    <source>
        <dbReference type="ARBA" id="ARBA00049158"/>
    </source>
</evidence>
<dbReference type="GO" id="GO:0004401">
    <property type="term" value="F:histidinol-phosphatase activity"/>
    <property type="evidence" value="ECO:0007669"/>
    <property type="project" value="UniProtKB-UniRule"/>
</dbReference>
<organism evidence="10">
    <name type="scientific">Enterocloster bolteae</name>
    <dbReference type="NCBI Taxonomy" id="208479"/>
    <lineage>
        <taxon>Bacteria</taxon>
        <taxon>Bacillati</taxon>
        <taxon>Bacillota</taxon>
        <taxon>Clostridia</taxon>
        <taxon>Lachnospirales</taxon>
        <taxon>Lachnospiraceae</taxon>
        <taxon>Enterocloster</taxon>
    </lineage>
</organism>
<evidence type="ECO:0000313" key="10">
    <source>
        <dbReference type="EMBL" id="VYT27683.1"/>
    </source>
</evidence>
<evidence type="ECO:0000256" key="2">
    <source>
        <dbReference type="ARBA" id="ARBA00009152"/>
    </source>
</evidence>
<evidence type="ECO:0000256" key="6">
    <source>
        <dbReference type="ARBA" id="ARBA00023102"/>
    </source>
</evidence>
<dbReference type="NCBIfam" id="TIGR01856">
    <property type="entry name" value="hisJ_fam"/>
    <property type="match status" value="1"/>
</dbReference>
<keyword evidence="5 8" id="KW-0378">Hydrolase</keyword>
<keyword evidence="6 8" id="KW-0368">Histidine biosynthesis</keyword>
<sequence>MILTDYHVHSSISPDASSSMKEMCESAIQKGLEEIAFTDHYECLDFGKPHSIFTSSYLTNYQNTLDRCQEQFSGRLTVKRGLELGQMYLTPESSAAVLSRYPWDYVIGSVHKLHNTDLSGFTFTQDNLTVIAGEYYSGLYRLAETGDFDCLGHLDLVKRHTSRFGLPDCSDLYQPAIEAILKLLIQRGKGLELNTSGFRQEPHEGYPGTSILMLYHRLGGDIITVGSDSHARHDVGADFDLALQCLKQCGFHYITSYTRRTPSFIPI</sequence>
<evidence type="ECO:0000256" key="1">
    <source>
        <dbReference type="ARBA" id="ARBA00004970"/>
    </source>
</evidence>
<comment type="pathway">
    <text evidence="1 8">Amino-acid biosynthesis; L-histidine biosynthesis; L-histidine from 5-phospho-alpha-D-ribose 1-diphosphate: step 8/9.</text>
</comment>
<accession>A0A6N2VDT2</accession>
<evidence type="ECO:0000256" key="3">
    <source>
        <dbReference type="ARBA" id="ARBA00013085"/>
    </source>
</evidence>
<dbReference type="InterPro" id="IPR010140">
    <property type="entry name" value="Histidinol_P_phosphatase_HisJ"/>
</dbReference>
<dbReference type="PANTHER" id="PTHR21039:SF0">
    <property type="entry name" value="HISTIDINOL-PHOSPHATASE"/>
    <property type="match status" value="1"/>
</dbReference>
<dbReference type="AlphaFoldDB" id="A0A6N2VDT2"/>
<evidence type="ECO:0000256" key="4">
    <source>
        <dbReference type="ARBA" id="ARBA00022605"/>
    </source>
</evidence>
<dbReference type="EC" id="3.1.3.15" evidence="3 8"/>
<dbReference type="Pfam" id="PF02811">
    <property type="entry name" value="PHP"/>
    <property type="match status" value="1"/>
</dbReference>
<dbReference type="InterPro" id="IPR004013">
    <property type="entry name" value="PHP_dom"/>
</dbReference>
<gene>
    <name evidence="10" type="primary">hisK_2</name>
    <name evidence="10" type="ORF">CBLFYP116_02634</name>
</gene>
<reference evidence="10" key="1">
    <citation type="submission" date="2019-11" db="EMBL/GenBank/DDBJ databases">
        <authorList>
            <person name="Feng L."/>
        </authorList>
    </citation>
    <scope>NUCLEOTIDE SEQUENCE</scope>
    <source>
        <strain evidence="10">CbolteaeLFYP116</strain>
    </source>
</reference>
<dbReference type="GO" id="GO:0000105">
    <property type="term" value="P:L-histidine biosynthetic process"/>
    <property type="evidence" value="ECO:0007669"/>
    <property type="project" value="UniProtKB-UniRule"/>
</dbReference>
<dbReference type="SUPFAM" id="SSF89550">
    <property type="entry name" value="PHP domain-like"/>
    <property type="match status" value="1"/>
</dbReference>
<dbReference type="EMBL" id="CACRTF010000014">
    <property type="protein sequence ID" value="VYT27683.1"/>
    <property type="molecule type" value="Genomic_DNA"/>
</dbReference>